<sequence length="310" mass="32389">MSDSCVESYDHLSVGGLQPPFVPSSRKQSWSQLDRAFDGLTGASYCASSAESIESSAMSNLSDEDSTSHSRAPSTAPSSVASPRSPPQQPQVDCGRFLSPPTPAHSPAPSHPAPMRSLGTRERLETRLRGLAIDVESASSKAVSGAPSGLGININTHPSSTPTPSQARRRRSPSSPPALETSFSPSITHAAGSAPRLPSGFIEGAELKWLRREAYLLIPLRVTSSPRPAARGPSTRAMQDASVQQQQRTASLPPPTAAMARRRMPSARFHPYGLGGATAAASASPFSPPSTVPPPSAAAGSTNATRPWDL</sequence>
<feature type="compositionally biased region" description="Low complexity" evidence="1">
    <location>
        <begin position="70"/>
        <end position="83"/>
    </location>
</feature>
<evidence type="ECO:0000256" key="1">
    <source>
        <dbReference type="SAM" id="MobiDB-lite"/>
    </source>
</evidence>
<gene>
    <name evidence="2" type="ORF">FA09DRAFT_339788</name>
</gene>
<protein>
    <submittedName>
        <fullName evidence="2">Uncharacterized protein</fullName>
    </submittedName>
</protein>
<evidence type="ECO:0000313" key="2">
    <source>
        <dbReference type="EMBL" id="PWN96854.1"/>
    </source>
</evidence>
<dbReference type="RefSeq" id="XP_025597133.1">
    <property type="nucleotide sequence ID" value="XM_025744252.1"/>
</dbReference>
<name>A0A316Z711_9BASI</name>
<dbReference type="Proteomes" id="UP000245946">
    <property type="component" value="Unassembled WGS sequence"/>
</dbReference>
<feature type="region of interest" description="Disordered" evidence="1">
    <location>
        <begin position="224"/>
        <end position="310"/>
    </location>
</feature>
<feature type="compositionally biased region" description="Pro residues" evidence="1">
    <location>
        <begin position="286"/>
        <end position="296"/>
    </location>
</feature>
<dbReference type="GeneID" id="37271796"/>
<keyword evidence="3" id="KW-1185">Reference proteome</keyword>
<feature type="region of interest" description="Disordered" evidence="1">
    <location>
        <begin position="1"/>
        <end position="28"/>
    </location>
</feature>
<feature type="compositionally biased region" description="Polar residues" evidence="1">
    <location>
        <begin position="241"/>
        <end position="250"/>
    </location>
</feature>
<accession>A0A316Z711</accession>
<reference evidence="2 3" key="1">
    <citation type="journal article" date="2018" name="Mol. Biol. Evol.">
        <title>Broad Genomic Sampling Reveals a Smut Pathogenic Ancestry of the Fungal Clade Ustilaginomycotina.</title>
        <authorList>
            <person name="Kijpornyongpan T."/>
            <person name="Mondo S.J."/>
            <person name="Barry K."/>
            <person name="Sandor L."/>
            <person name="Lee J."/>
            <person name="Lipzen A."/>
            <person name="Pangilinan J."/>
            <person name="LaButti K."/>
            <person name="Hainaut M."/>
            <person name="Henrissat B."/>
            <person name="Grigoriev I.V."/>
            <person name="Spatafora J.W."/>
            <person name="Aime M.C."/>
        </authorList>
    </citation>
    <scope>NUCLEOTIDE SEQUENCE [LARGE SCALE GENOMIC DNA]</scope>
    <source>
        <strain evidence="2 3">MCA 4186</strain>
    </source>
</reference>
<dbReference type="EMBL" id="KZ819297">
    <property type="protein sequence ID" value="PWN96854.1"/>
    <property type="molecule type" value="Genomic_DNA"/>
</dbReference>
<feature type="region of interest" description="Disordered" evidence="1">
    <location>
        <begin position="137"/>
        <end position="198"/>
    </location>
</feature>
<feature type="compositionally biased region" description="Pro residues" evidence="1">
    <location>
        <begin position="100"/>
        <end position="112"/>
    </location>
</feature>
<dbReference type="AlphaFoldDB" id="A0A316Z711"/>
<organism evidence="2 3">
    <name type="scientific">Tilletiopsis washingtonensis</name>
    <dbReference type="NCBI Taxonomy" id="58919"/>
    <lineage>
        <taxon>Eukaryota</taxon>
        <taxon>Fungi</taxon>
        <taxon>Dikarya</taxon>
        <taxon>Basidiomycota</taxon>
        <taxon>Ustilaginomycotina</taxon>
        <taxon>Exobasidiomycetes</taxon>
        <taxon>Entylomatales</taxon>
        <taxon>Entylomatales incertae sedis</taxon>
        <taxon>Tilletiopsis</taxon>
    </lineage>
</organism>
<feature type="region of interest" description="Disordered" evidence="1">
    <location>
        <begin position="52"/>
        <end position="123"/>
    </location>
</feature>
<evidence type="ECO:0000313" key="3">
    <source>
        <dbReference type="Proteomes" id="UP000245946"/>
    </source>
</evidence>
<proteinExistence type="predicted"/>